<protein>
    <submittedName>
        <fullName evidence="1">Uncharacterized protein</fullName>
    </submittedName>
</protein>
<comment type="caution">
    <text evidence="1">The sequence shown here is derived from an EMBL/GenBank/DDBJ whole genome shotgun (WGS) entry which is preliminary data.</text>
</comment>
<sequence length="146" mass="16089">MIGDTKAVDAVLVVHASSKLVRCRRPSRLVKQNGAFRCGSADSPIQCRSNQAQVFSEHTPADTVGYGIVQQTPLLTKRHVNYAYSGPIEHRDWTMDEWKRVACPMNPDFSFITSMACQGTPSAMQHLLPFNSRSGQAGGGIKLWDP</sequence>
<accession>A0A4Y2I7P3</accession>
<dbReference type="Proteomes" id="UP000499080">
    <property type="component" value="Unassembled WGS sequence"/>
</dbReference>
<evidence type="ECO:0000313" key="1">
    <source>
        <dbReference type="EMBL" id="GBM73279.1"/>
    </source>
</evidence>
<name>A0A4Y2I7P3_ARAVE</name>
<dbReference type="OrthoDB" id="6627604at2759"/>
<reference evidence="1 2" key="1">
    <citation type="journal article" date="2019" name="Sci. Rep.">
        <title>Orb-weaving spider Araneus ventricosus genome elucidates the spidroin gene catalogue.</title>
        <authorList>
            <person name="Kono N."/>
            <person name="Nakamura H."/>
            <person name="Ohtoshi R."/>
            <person name="Moran D.A.P."/>
            <person name="Shinohara A."/>
            <person name="Yoshida Y."/>
            <person name="Fujiwara M."/>
            <person name="Mori M."/>
            <person name="Tomita M."/>
            <person name="Arakawa K."/>
        </authorList>
    </citation>
    <scope>NUCLEOTIDE SEQUENCE [LARGE SCALE GENOMIC DNA]</scope>
</reference>
<proteinExistence type="predicted"/>
<gene>
    <name evidence="1" type="ORF">AVEN_63084_1</name>
</gene>
<keyword evidence="2" id="KW-1185">Reference proteome</keyword>
<dbReference type="AlphaFoldDB" id="A0A4Y2I7P3"/>
<dbReference type="EMBL" id="BGPR01184630">
    <property type="protein sequence ID" value="GBM73279.1"/>
    <property type="molecule type" value="Genomic_DNA"/>
</dbReference>
<organism evidence="1 2">
    <name type="scientific">Araneus ventricosus</name>
    <name type="common">Orbweaver spider</name>
    <name type="synonym">Epeira ventricosa</name>
    <dbReference type="NCBI Taxonomy" id="182803"/>
    <lineage>
        <taxon>Eukaryota</taxon>
        <taxon>Metazoa</taxon>
        <taxon>Ecdysozoa</taxon>
        <taxon>Arthropoda</taxon>
        <taxon>Chelicerata</taxon>
        <taxon>Arachnida</taxon>
        <taxon>Araneae</taxon>
        <taxon>Araneomorphae</taxon>
        <taxon>Entelegynae</taxon>
        <taxon>Araneoidea</taxon>
        <taxon>Araneidae</taxon>
        <taxon>Araneus</taxon>
    </lineage>
</organism>
<evidence type="ECO:0000313" key="2">
    <source>
        <dbReference type="Proteomes" id="UP000499080"/>
    </source>
</evidence>